<evidence type="ECO:0000313" key="3">
    <source>
        <dbReference type="EMBL" id="OKP77580.1"/>
    </source>
</evidence>
<accession>A0ABX3EF86</accession>
<feature type="domain" description="4'-phosphopantetheinyl transferase" evidence="2">
    <location>
        <begin position="131"/>
        <end position="229"/>
    </location>
</feature>
<reference evidence="3 4" key="1">
    <citation type="submission" date="2016-03" db="EMBL/GenBank/DDBJ databases">
        <authorList>
            <person name="Sant'Anna F.H."/>
            <person name="Ambrosini A."/>
            <person name="Souza R."/>
            <person name="Bach E."/>
            <person name="Fernandes G."/>
            <person name="Balsanelli E."/>
            <person name="Baura V.A."/>
            <person name="Souza E.M."/>
            <person name="Passaglia L."/>
        </authorList>
    </citation>
    <scope>NUCLEOTIDE SEQUENCE [LARGE SCALE GENOMIC DNA]</scope>
    <source>
        <strain evidence="3 4">P26E</strain>
    </source>
</reference>
<organism evidence="3 4">
    <name type="scientific">Paenibacillus helianthi</name>
    <dbReference type="NCBI Taxonomy" id="1349432"/>
    <lineage>
        <taxon>Bacteria</taxon>
        <taxon>Bacillati</taxon>
        <taxon>Bacillota</taxon>
        <taxon>Bacilli</taxon>
        <taxon>Bacillales</taxon>
        <taxon>Paenibacillaceae</taxon>
        <taxon>Paenibacillus</taxon>
    </lineage>
</organism>
<dbReference type="InterPro" id="IPR037143">
    <property type="entry name" value="4-PPantetheinyl_Trfase_dom_sf"/>
</dbReference>
<name>A0ABX3EF86_9BACL</name>
<keyword evidence="1" id="KW-0808">Transferase</keyword>
<proteinExistence type="predicted"/>
<protein>
    <recommendedName>
        <fullName evidence="2">4'-phosphopantetheinyl transferase domain-containing protein</fullName>
    </recommendedName>
</protein>
<gene>
    <name evidence="3" type="ORF">A3844_29600</name>
</gene>
<dbReference type="Proteomes" id="UP000186058">
    <property type="component" value="Unassembled WGS sequence"/>
</dbReference>
<comment type="caution">
    <text evidence="3">The sequence shown here is derived from an EMBL/GenBank/DDBJ whole genome shotgun (WGS) entry which is preliminary data.</text>
</comment>
<dbReference type="Gene3D" id="3.90.470.20">
    <property type="entry name" value="4'-phosphopantetheinyl transferase domain"/>
    <property type="match status" value="1"/>
</dbReference>
<dbReference type="Pfam" id="PF01648">
    <property type="entry name" value="ACPS"/>
    <property type="match status" value="1"/>
</dbReference>
<evidence type="ECO:0000313" key="4">
    <source>
        <dbReference type="Proteomes" id="UP000186058"/>
    </source>
</evidence>
<dbReference type="SUPFAM" id="SSF56214">
    <property type="entry name" value="4'-phosphopantetheinyl transferase"/>
    <property type="match status" value="2"/>
</dbReference>
<keyword evidence="4" id="KW-1185">Reference proteome</keyword>
<evidence type="ECO:0000256" key="1">
    <source>
        <dbReference type="ARBA" id="ARBA00022679"/>
    </source>
</evidence>
<sequence length="267" mass="30293">MLYATFEKQYKLFLTRIVRKAELKLEGPEGIYGLNISVVSVPPEDGPLDYLSKVEKDQYNSFQYQRRRNSYLLSKLACKMAVARADDDLNDIVIDHGVMGQPFIRGSDRKITITHCDTMGAAIDYDPRLLLGVDMELIDEKAMDAIARITSKEEQFLLHGLGIQAPVFLTLLWTVKEAMSKVIQTGFTVPTELFEVKGCVWKEQNVITQFKNFPSYKAITVLRSTYVFTIVLPSKAMTEMGETWLMQQLEALMPGGDGIVQDYDRRG</sequence>
<dbReference type="EMBL" id="LVWI01000103">
    <property type="protein sequence ID" value="OKP77580.1"/>
    <property type="molecule type" value="Genomic_DNA"/>
</dbReference>
<dbReference type="InterPro" id="IPR008278">
    <property type="entry name" value="4-PPantetheinyl_Trfase_dom"/>
</dbReference>
<evidence type="ECO:0000259" key="2">
    <source>
        <dbReference type="Pfam" id="PF01648"/>
    </source>
</evidence>